<name>A0A9Q0NHE8_SALVM</name>
<dbReference type="OrthoDB" id="851651at2759"/>
<organism evidence="2 3">
    <name type="scientific">Salix viminalis</name>
    <name type="common">Common osier</name>
    <name type="synonym">Basket willow</name>
    <dbReference type="NCBI Taxonomy" id="40686"/>
    <lineage>
        <taxon>Eukaryota</taxon>
        <taxon>Viridiplantae</taxon>
        <taxon>Streptophyta</taxon>
        <taxon>Embryophyta</taxon>
        <taxon>Tracheophyta</taxon>
        <taxon>Spermatophyta</taxon>
        <taxon>Magnoliopsida</taxon>
        <taxon>eudicotyledons</taxon>
        <taxon>Gunneridae</taxon>
        <taxon>Pentapetalae</taxon>
        <taxon>rosids</taxon>
        <taxon>fabids</taxon>
        <taxon>Malpighiales</taxon>
        <taxon>Salicaceae</taxon>
        <taxon>Saliceae</taxon>
        <taxon>Salix</taxon>
    </lineage>
</organism>
<protein>
    <recommendedName>
        <fullName evidence="1">Reverse transcriptase zinc-binding domain-containing protein</fullName>
    </recommendedName>
</protein>
<dbReference type="EMBL" id="JAPFFL010000380">
    <property type="protein sequence ID" value="KAJ6670044.1"/>
    <property type="molecule type" value="Genomic_DNA"/>
</dbReference>
<feature type="non-terminal residue" evidence="2">
    <location>
        <position position="1"/>
    </location>
</feature>
<accession>A0A9Q0NHE8</accession>
<proteinExistence type="predicted"/>
<dbReference type="AlphaFoldDB" id="A0A9Q0NHE8"/>
<evidence type="ECO:0000259" key="1">
    <source>
        <dbReference type="Pfam" id="PF13966"/>
    </source>
</evidence>
<dbReference type="PANTHER" id="PTHR33116:SF84">
    <property type="entry name" value="RNA-DIRECTED DNA POLYMERASE"/>
    <property type="match status" value="1"/>
</dbReference>
<dbReference type="Proteomes" id="UP001151529">
    <property type="component" value="Unassembled WGS sequence"/>
</dbReference>
<dbReference type="InterPro" id="IPR026960">
    <property type="entry name" value="RVT-Znf"/>
</dbReference>
<keyword evidence="3" id="KW-1185">Reference proteome</keyword>
<sequence>MDRLHGPAGPSNVTCVLCNREPETHCHLFFNCSFSKQVWEAVNFKARIQWPGLPWDQLTIWAGNNLTKKSQINCQIARLVLAASVYHMWQERNRRVFSNQRQGRGYMTEEIFQELVGGGALDLGLLLLGVRFRSFLASSLFVFDWAVPSVGLFCFK</sequence>
<reference evidence="2 3" key="1">
    <citation type="journal article" date="2023" name="Int. J. Mol. Sci.">
        <title>De Novo Assembly and Annotation of 11 Diverse Shrub Willow (Salix) Genomes Reveals Novel Gene Organization in Sex-Linked Regions.</title>
        <authorList>
            <person name="Hyden B."/>
            <person name="Feng K."/>
            <person name="Yates T.B."/>
            <person name="Jawdy S."/>
            <person name="Cereghino C."/>
            <person name="Smart L.B."/>
            <person name="Muchero W."/>
        </authorList>
    </citation>
    <scope>NUCLEOTIDE SEQUENCE [LARGE SCALE GENOMIC DNA]</scope>
    <source>
        <tissue evidence="2">Shoot tip</tissue>
    </source>
</reference>
<evidence type="ECO:0000313" key="2">
    <source>
        <dbReference type="EMBL" id="KAJ6670044.1"/>
    </source>
</evidence>
<dbReference type="PANTHER" id="PTHR33116">
    <property type="entry name" value="REVERSE TRANSCRIPTASE ZINC-BINDING DOMAIN-CONTAINING PROTEIN-RELATED-RELATED"/>
    <property type="match status" value="1"/>
</dbReference>
<comment type="caution">
    <text evidence="2">The sequence shown here is derived from an EMBL/GenBank/DDBJ whole genome shotgun (WGS) entry which is preliminary data.</text>
</comment>
<evidence type="ECO:0000313" key="3">
    <source>
        <dbReference type="Proteomes" id="UP001151529"/>
    </source>
</evidence>
<gene>
    <name evidence="2" type="ORF">OIU85_019872</name>
</gene>
<dbReference type="Pfam" id="PF13966">
    <property type="entry name" value="zf-RVT"/>
    <property type="match status" value="1"/>
</dbReference>
<feature type="domain" description="Reverse transcriptase zinc-binding" evidence="1">
    <location>
        <begin position="9"/>
        <end position="39"/>
    </location>
</feature>